<evidence type="ECO:0000256" key="1">
    <source>
        <dbReference type="SAM" id="SignalP"/>
    </source>
</evidence>
<keyword evidence="1" id="KW-0732">Signal</keyword>
<dbReference type="PROSITE" id="PS51782">
    <property type="entry name" value="LYSM"/>
    <property type="match status" value="1"/>
</dbReference>
<organism evidence="3 4">
    <name type="scientific">Elaeis guineensis var. tenera</name>
    <name type="common">Oil palm</name>
    <dbReference type="NCBI Taxonomy" id="51953"/>
    <lineage>
        <taxon>Eukaryota</taxon>
        <taxon>Viridiplantae</taxon>
        <taxon>Streptophyta</taxon>
        <taxon>Embryophyta</taxon>
        <taxon>Tracheophyta</taxon>
        <taxon>Spermatophyta</taxon>
        <taxon>Magnoliopsida</taxon>
        <taxon>Liliopsida</taxon>
        <taxon>Arecaceae</taxon>
        <taxon>Arecoideae</taxon>
        <taxon>Cocoseae</taxon>
        <taxon>Elaeidinae</taxon>
        <taxon>Elaeis</taxon>
    </lineage>
</organism>
<dbReference type="InterPro" id="IPR018392">
    <property type="entry name" value="LysM"/>
</dbReference>
<dbReference type="PANTHER" id="PTHR33734:SF11">
    <property type="entry name" value="LYSM DOMAIN-CONTAINING GPI-ANCHORED PROTEIN 2"/>
    <property type="match status" value="1"/>
</dbReference>
<protein>
    <submittedName>
        <fullName evidence="4">Chitin elicitor-binding protein-like</fullName>
    </submittedName>
</protein>
<gene>
    <name evidence="4" type="primary">LOC105042645</name>
</gene>
<dbReference type="OrthoDB" id="2107166at2759"/>
<dbReference type="AlphaFoldDB" id="A0A6I9R0I1"/>
<keyword evidence="3" id="KW-1185">Reference proteome</keyword>
<dbReference type="PANTHER" id="PTHR33734">
    <property type="entry name" value="LYSM DOMAIN-CONTAINING GPI-ANCHORED PROTEIN 2"/>
    <property type="match status" value="1"/>
</dbReference>
<feature type="chain" id="PRO_5026961052" evidence="1">
    <location>
        <begin position="32"/>
        <end position="184"/>
    </location>
</feature>
<sequence length="184" mass="20289">MGKWFENRRGVKQGNLISPLIFVLVVDLLDSALNVASQDNLFAGIGRSEVCALLDDNGLPLSIHSSVAIYANSTIYICFSCFCSNSTDVPARNHPLYKIKASNGLDTISCNIFNGFITYEDIAMANKIPNPNKIEVGQKLWIPLPYSCDLMDGATMVHYTHMVVTESSIEGIMAEFRMDEDKGD</sequence>
<dbReference type="RefSeq" id="XP_010918231.1">
    <property type="nucleotide sequence ID" value="XM_010919929.1"/>
</dbReference>
<dbReference type="Proteomes" id="UP000504607">
    <property type="component" value="Chromosome 4"/>
</dbReference>
<evidence type="ECO:0000313" key="3">
    <source>
        <dbReference type="Proteomes" id="UP000504607"/>
    </source>
</evidence>
<evidence type="ECO:0000313" key="4">
    <source>
        <dbReference type="RefSeq" id="XP_010918231.1"/>
    </source>
</evidence>
<dbReference type="CDD" id="cd00118">
    <property type="entry name" value="LysM"/>
    <property type="match status" value="1"/>
</dbReference>
<name>A0A6I9R0I1_ELAGV</name>
<dbReference type="InParanoid" id="A0A6I9R0I1"/>
<proteinExistence type="predicted"/>
<evidence type="ECO:0000259" key="2">
    <source>
        <dbReference type="PROSITE" id="PS51782"/>
    </source>
</evidence>
<dbReference type="Pfam" id="PF01476">
    <property type="entry name" value="LysM"/>
    <property type="match status" value="1"/>
</dbReference>
<accession>A0A6I9R0I1</accession>
<feature type="domain" description="LysM" evidence="2">
    <location>
        <begin position="95"/>
        <end position="142"/>
    </location>
</feature>
<feature type="signal peptide" evidence="1">
    <location>
        <begin position="1"/>
        <end position="31"/>
    </location>
</feature>
<reference evidence="4" key="1">
    <citation type="submission" date="2025-08" db="UniProtKB">
        <authorList>
            <consortium name="RefSeq"/>
        </authorList>
    </citation>
    <scope>IDENTIFICATION</scope>
</reference>
<dbReference type="InterPro" id="IPR036779">
    <property type="entry name" value="LysM_dom_sf"/>
</dbReference>
<dbReference type="Gene3D" id="3.10.350.10">
    <property type="entry name" value="LysM domain"/>
    <property type="match status" value="1"/>
</dbReference>